<dbReference type="STRING" id="983967.A0A1E4SSQ9"/>
<sequence>MSSIGIDFGKVLGKSSNPKSEAVVKYNERRFYQAAIFYSFTIVTYVASKIAYRGIIRRRYLPNFYQHNHVPPKFSFYKDALSAVTHASLLATSSLAMFTTGAFWYFDISSVSEFGIRMKRYMGGAEAEEELSKMPIDQETLDLQNMLTDLISGDSDEKK</sequence>
<protein>
    <recommendedName>
        <fullName evidence="3 7">Altered inheritance of mitochondria protein 11</fullName>
    </recommendedName>
</protein>
<accession>A0A1E4SSQ9</accession>
<proteinExistence type="inferred from homology"/>
<feature type="transmembrane region" description="Helical" evidence="7">
    <location>
        <begin position="31"/>
        <end position="52"/>
    </location>
</feature>
<evidence type="ECO:0000256" key="3">
    <source>
        <dbReference type="ARBA" id="ARBA00021144"/>
    </source>
</evidence>
<keyword evidence="5 7" id="KW-1133">Transmembrane helix</keyword>
<name>A0A1E4SSQ9_9ASCO</name>
<comment type="similarity">
    <text evidence="2 7">Belongs to the AIM11 family.</text>
</comment>
<gene>
    <name evidence="7" type="primary">AIM11</name>
    <name evidence="8" type="ORF">CANARDRAFT_125914</name>
</gene>
<dbReference type="OrthoDB" id="4088121at2759"/>
<dbReference type="InterPro" id="IPR038814">
    <property type="entry name" value="AIM11"/>
</dbReference>
<dbReference type="PANTHER" id="PTHR39136:SF1">
    <property type="entry name" value="ALTERED INHERITANCE OF MITOCHONDRIA PROTEIN 11"/>
    <property type="match status" value="1"/>
</dbReference>
<feature type="transmembrane region" description="Helical" evidence="7">
    <location>
        <begin position="83"/>
        <end position="106"/>
    </location>
</feature>
<dbReference type="AlphaFoldDB" id="A0A1E4SSQ9"/>
<evidence type="ECO:0000313" key="9">
    <source>
        <dbReference type="Proteomes" id="UP000094801"/>
    </source>
</evidence>
<keyword evidence="4 7" id="KW-0812">Transmembrane</keyword>
<evidence type="ECO:0000256" key="5">
    <source>
        <dbReference type="ARBA" id="ARBA00022989"/>
    </source>
</evidence>
<evidence type="ECO:0000256" key="4">
    <source>
        <dbReference type="ARBA" id="ARBA00022692"/>
    </source>
</evidence>
<organism evidence="8 9">
    <name type="scientific">[Candida] arabinofermentans NRRL YB-2248</name>
    <dbReference type="NCBI Taxonomy" id="983967"/>
    <lineage>
        <taxon>Eukaryota</taxon>
        <taxon>Fungi</taxon>
        <taxon>Dikarya</taxon>
        <taxon>Ascomycota</taxon>
        <taxon>Saccharomycotina</taxon>
        <taxon>Pichiomycetes</taxon>
        <taxon>Pichiales</taxon>
        <taxon>Pichiaceae</taxon>
        <taxon>Ogataea</taxon>
        <taxon>Ogataea/Candida clade</taxon>
    </lineage>
</organism>
<reference evidence="9" key="1">
    <citation type="submission" date="2016-04" db="EMBL/GenBank/DDBJ databases">
        <title>Comparative genomics of biotechnologically important yeasts.</title>
        <authorList>
            <consortium name="DOE Joint Genome Institute"/>
            <person name="Riley R."/>
            <person name="Haridas S."/>
            <person name="Wolfe K.H."/>
            <person name="Lopes M.R."/>
            <person name="Hittinger C.T."/>
            <person name="Goker M."/>
            <person name="Salamov A."/>
            <person name="Wisecaver J."/>
            <person name="Long T.M."/>
            <person name="Aerts A.L."/>
            <person name="Barry K."/>
            <person name="Choi C."/>
            <person name="Clum A."/>
            <person name="Coughlan A.Y."/>
            <person name="Deshpande S."/>
            <person name="Douglass A.P."/>
            <person name="Hanson S.J."/>
            <person name="Klenk H.-P."/>
            <person name="Labutti K."/>
            <person name="Lapidus A."/>
            <person name="Lindquist E."/>
            <person name="Lipzen A."/>
            <person name="Meier-Kolthoff J.P."/>
            <person name="Ohm R.A."/>
            <person name="Otillar R.P."/>
            <person name="Pangilinan J."/>
            <person name="Peng Y."/>
            <person name="Rokas A."/>
            <person name="Rosa C.A."/>
            <person name="Scheuner C."/>
            <person name="Sibirny A.A."/>
            <person name="Slot J.C."/>
            <person name="Stielow J.B."/>
            <person name="Sun H."/>
            <person name="Kurtzman C.P."/>
            <person name="Blackwell M."/>
            <person name="Grigoriev I.V."/>
            <person name="Jeffries T.W."/>
        </authorList>
    </citation>
    <scope>NUCLEOTIDE SEQUENCE [LARGE SCALE GENOMIC DNA]</scope>
    <source>
        <strain evidence="9">NRRL YB-2248</strain>
    </source>
</reference>
<evidence type="ECO:0000256" key="7">
    <source>
        <dbReference type="RuleBase" id="RU367098"/>
    </source>
</evidence>
<dbReference type="EMBL" id="KV453881">
    <property type="protein sequence ID" value="ODV82550.1"/>
    <property type="molecule type" value="Genomic_DNA"/>
</dbReference>
<evidence type="ECO:0000256" key="6">
    <source>
        <dbReference type="ARBA" id="ARBA00023136"/>
    </source>
</evidence>
<dbReference type="Proteomes" id="UP000094801">
    <property type="component" value="Unassembled WGS sequence"/>
</dbReference>
<keyword evidence="9" id="KW-1185">Reference proteome</keyword>
<dbReference type="GO" id="GO:0005739">
    <property type="term" value="C:mitochondrion"/>
    <property type="evidence" value="ECO:0007669"/>
    <property type="project" value="TreeGrafter"/>
</dbReference>
<dbReference type="PANTHER" id="PTHR39136">
    <property type="entry name" value="ALTERED INHERITANCE OF MITOCHONDRIA PROTEIN 11"/>
    <property type="match status" value="1"/>
</dbReference>
<keyword evidence="6 7" id="KW-0472">Membrane</keyword>
<comment type="subcellular location">
    <subcellularLocation>
        <location evidence="1 7">Membrane</location>
        <topology evidence="1 7">Multi-pass membrane protein</topology>
    </subcellularLocation>
</comment>
<evidence type="ECO:0000313" key="8">
    <source>
        <dbReference type="EMBL" id="ODV82550.1"/>
    </source>
</evidence>
<dbReference type="GO" id="GO:0016020">
    <property type="term" value="C:membrane"/>
    <property type="evidence" value="ECO:0007669"/>
    <property type="project" value="UniProtKB-SubCell"/>
</dbReference>
<evidence type="ECO:0000256" key="2">
    <source>
        <dbReference type="ARBA" id="ARBA00008938"/>
    </source>
</evidence>
<evidence type="ECO:0000256" key="1">
    <source>
        <dbReference type="ARBA" id="ARBA00004141"/>
    </source>
</evidence>